<feature type="compositionally biased region" description="Low complexity" evidence="2">
    <location>
        <begin position="244"/>
        <end position="254"/>
    </location>
</feature>
<dbReference type="SMART" id="SM00257">
    <property type="entry name" value="LysM"/>
    <property type="match status" value="3"/>
</dbReference>
<accession>A0ABW5E0R8</accession>
<evidence type="ECO:0000256" key="1">
    <source>
        <dbReference type="SAM" id="Coils"/>
    </source>
</evidence>
<dbReference type="Proteomes" id="UP001597297">
    <property type="component" value="Unassembled WGS sequence"/>
</dbReference>
<keyword evidence="1" id="KW-0175">Coiled coil</keyword>
<dbReference type="RefSeq" id="WP_377092499.1">
    <property type="nucleotide sequence ID" value="NZ_JBHSJM010000001.1"/>
</dbReference>
<dbReference type="PROSITE" id="PS51782">
    <property type="entry name" value="LYSM"/>
    <property type="match status" value="2"/>
</dbReference>
<evidence type="ECO:0000259" key="4">
    <source>
        <dbReference type="PROSITE" id="PS51782"/>
    </source>
</evidence>
<dbReference type="CDD" id="cd00118">
    <property type="entry name" value="LysM"/>
    <property type="match status" value="2"/>
</dbReference>
<reference evidence="6" key="1">
    <citation type="journal article" date="2019" name="Int. J. Syst. Evol. Microbiol.">
        <title>The Global Catalogue of Microorganisms (GCM) 10K type strain sequencing project: providing services to taxonomists for standard genome sequencing and annotation.</title>
        <authorList>
            <consortium name="The Broad Institute Genomics Platform"/>
            <consortium name="The Broad Institute Genome Sequencing Center for Infectious Disease"/>
            <person name="Wu L."/>
            <person name="Ma J."/>
        </authorList>
    </citation>
    <scope>NUCLEOTIDE SEQUENCE [LARGE SCALE GENOMIC DNA]</scope>
    <source>
        <strain evidence="6">JCM 16545</strain>
    </source>
</reference>
<feature type="chain" id="PRO_5047344814" evidence="3">
    <location>
        <begin position="22"/>
        <end position="316"/>
    </location>
</feature>
<name>A0ABW5E0R8_9BACT</name>
<dbReference type="Gene3D" id="3.10.350.10">
    <property type="entry name" value="LysM domain"/>
    <property type="match status" value="2"/>
</dbReference>
<dbReference type="EMBL" id="JBHUJC010000001">
    <property type="protein sequence ID" value="MFD2274848.1"/>
    <property type="molecule type" value="Genomic_DNA"/>
</dbReference>
<dbReference type="InterPro" id="IPR036779">
    <property type="entry name" value="LysM_dom_sf"/>
</dbReference>
<dbReference type="InterPro" id="IPR018392">
    <property type="entry name" value="LysM"/>
</dbReference>
<dbReference type="SUPFAM" id="SSF54106">
    <property type="entry name" value="LysM domain"/>
    <property type="match status" value="2"/>
</dbReference>
<feature type="domain" description="LysM" evidence="4">
    <location>
        <begin position="160"/>
        <end position="204"/>
    </location>
</feature>
<gene>
    <name evidence="5" type="ORF">ACFSQZ_00040</name>
</gene>
<evidence type="ECO:0000313" key="6">
    <source>
        <dbReference type="Proteomes" id="UP001597297"/>
    </source>
</evidence>
<dbReference type="PANTHER" id="PTHR33734:SF22">
    <property type="entry name" value="MEMBRANE-BOUND LYTIC MUREIN TRANSGLYCOSYLASE D"/>
    <property type="match status" value="1"/>
</dbReference>
<feature type="compositionally biased region" description="Low complexity" evidence="2">
    <location>
        <begin position="205"/>
        <end position="217"/>
    </location>
</feature>
<feature type="region of interest" description="Disordered" evidence="2">
    <location>
        <begin position="205"/>
        <end position="258"/>
    </location>
</feature>
<feature type="coiled-coil region" evidence="1">
    <location>
        <begin position="25"/>
        <end position="59"/>
    </location>
</feature>
<sequence length="316" mass="33308">MKPATLITATLIGSLSPLATAATSTEALRAKCNAQELTIQELEKEVDKLHALLEKNNAAPQMAAKSSKTAPQTVGSYTIRSGDTFSKIAKKNGISLNTLLNANKGVSPNRLSVGQTINLPGATPKVSAIESAPPKAEVLPAVAPPLKQPKVAAKPATTTKTYTVQKGDSLYKIARENDTTVANLLELNQGLNPSKIQIGQNIKLSSGSSSSISNSPSALAKQQATPKKAPVTKSSPVPKKEIAKQPAPQPKTQPVAYEPKQVKVRTVSVTRQMTFGEFASAHGASVDQINEMNGLKLTKSTVLAQGSELYIPNIHH</sequence>
<comment type="caution">
    <text evidence="5">The sequence shown here is derived from an EMBL/GenBank/DDBJ whole genome shotgun (WGS) entry which is preliminary data.</text>
</comment>
<organism evidence="5 6">
    <name type="scientific">Rubritalea spongiae</name>
    <dbReference type="NCBI Taxonomy" id="430797"/>
    <lineage>
        <taxon>Bacteria</taxon>
        <taxon>Pseudomonadati</taxon>
        <taxon>Verrucomicrobiota</taxon>
        <taxon>Verrucomicrobiia</taxon>
        <taxon>Verrucomicrobiales</taxon>
        <taxon>Rubritaleaceae</taxon>
        <taxon>Rubritalea</taxon>
    </lineage>
</organism>
<feature type="domain" description="LysM" evidence="4">
    <location>
        <begin position="75"/>
        <end position="119"/>
    </location>
</feature>
<feature type="signal peptide" evidence="3">
    <location>
        <begin position="1"/>
        <end position="21"/>
    </location>
</feature>
<evidence type="ECO:0000256" key="2">
    <source>
        <dbReference type="SAM" id="MobiDB-lite"/>
    </source>
</evidence>
<dbReference type="PANTHER" id="PTHR33734">
    <property type="entry name" value="LYSM DOMAIN-CONTAINING GPI-ANCHORED PROTEIN 2"/>
    <property type="match status" value="1"/>
</dbReference>
<keyword evidence="6" id="KW-1185">Reference proteome</keyword>
<evidence type="ECO:0000313" key="5">
    <source>
        <dbReference type="EMBL" id="MFD2274848.1"/>
    </source>
</evidence>
<evidence type="ECO:0000256" key="3">
    <source>
        <dbReference type="SAM" id="SignalP"/>
    </source>
</evidence>
<dbReference type="Pfam" id="PF01476">
    <property type="entry name" value="LysM"/>
    <property type="match status" value="2"/>
</dbReference>
<proteinExistence type="predicted"/>
<protein>
    <submittedName>
        <fullName evidence="5">LysM peptidoglycan-binding domain-containing protein</fullName>
    </submittedName>
</protein>
<keyword evidence="3" id="KW-0732">Signal</keyword>